<evidence type="ECO:0000313" key="3">
    <source>
        <dbReference type="Proteomes" id="UP000621210"/>
    </source>
</evidence>
<reference evidence="2" key="2">
    <citation type="submission" date="2020-09" db="EMBL/GenBank/DDBJ databases">
        <authorList>
            <person name="Luo X."/>
        </authorList>
    </citation>
    <scope>NUCLEOTIDE SEQUENCE</scope>
    <source>
        <strain evidence="2">TRM S81-3</strain>
    </source>
</reference>
<accession>A0A926L0I4</accession>
<protein>
    <recommendedName>
        <fullName evidence="1">Condensation domain-containing protein</fullName>
    </recommendedName>
</protein>
<dbReference type="Gene3D" id="3.30.559.30">
    <property type="entry name" value="Nonribosomal peptide synthetase, condensation domain"/>
    <property type="match status" value="1"/>
</dbReference>
<dbReference type="InterPro" id="IPR001242">
    <property type="entry name" value="Condensation_dom"/>
</dbReference>
<evidence type="ECO:0000259" key="1">
    <source>
        <dbReference type="Pfam" id="PF00668"/>
    </source>
</evidence>
<name>A0A926L0I4_9ACTN</name>
<dbReference type="Proteomes" id="UP000621210">
    <property type="component" value="Unassembled WGS sequence"/>
</dbReference>
<feature type="non-terminal residue" evidence="2">
    <location>
        <position position="1"/>
    </location>
</feature>
<dbReference type="SUPFAM" id="SSF52777">
    <property type="entry name" value="CoA-dependent acyltransferases"/>
    <property type="match status" value="1"/>
</dbReference>
<proteinExistence type="predicted"/>
<dbReference type="GO" id="GO:0003824">
    <property type="term" value="F:catalytic activity"/>
    <property type="evidence" value="ECO:0007669"/>
    <property type="project" value="InterPro"/>
</dbReference>
<dbReference type="AlphaFoldDB" id="A0A926L0I4"/>
<sequence>EELAPARSLARHPLFQVVLTKLNTHSSVRDPHAPTLDLPGLDVRLLSTARPSAKFDLDVMVGETFDEEGAPAGLRGSVTAAADLFDRETADRIGACWVRVLERVAVDPSVRVSAVEVLDPA</sequence>
<reference evidence="2" key="1">
    <citation type="submission" date="2020-09" db="EMBL/GenBank/DDBJ databases">
        <title>Streptomyces grisecoloratus sp. nov., isolated from cotton soil.</title>
        <authorList>
            <person name="Xing L."/>
        </authorList>
    </citation>
    <scope>NUCLEOTIDE SEQUENCE</scope>
    <source>
        <strain evidence="2">TRM S81-3</strain>
    </source>
</reference>
<comment type="caution">
    <text evidence="2">The sequence shown here is derived from an EMBL/GenBank/DDBJ whole genome shotgun (WGS) entry which is preliminary data.</text>
</comment>
<keyword evidence="3" id="KW-1185">Reference proteome</keyword>
<organism evidence="2 3">
    <name type="scientific">Streptomyces griseicoloratus</name>
    <dbReference type="NCBI Taxonomy" id="2752516"/>
    <lineage>
        <taxon>Bacteria</taxon>
        <taxon>Bacillati</taxon>
        <taxon>Actinomycetota</taxon>
        <taxon>Actinomycetes</taxon>
        <taxon>Kitasatosporales</taxon>
        <taxon>Streptomycetaceae</taxon>
        <taxon>Streptomyces</taxon>
    </lineage>
</organism>
<feature type="non-terminal residue" evidence="2">
    <location>
        <position position="121"/>
    </location>
</feature>
<dbReference type="Pfam" id="PF00668">
    <property type="entry name" value="Condensation"/>
    <property type="match status" value="1"/>
</dbReference>
<feature type="domain" description="Condensation" evidence="1">
    <location>
        <begin position="3"/>
        <end position="120"/>
    </location>
</feature>
<evidence type="ECO:0000313" key="2">
    <source>
        <dbReference type="EMBL" id="MBD0418008.1"/>
    </source>
</evidence>
<dbReference type="RefSeq" id="WP_188179086.1">
    <property type="nucleotide sequence ID" value="NZ_JACVQF010000075.1"/>
</dbReference>
<dbReference type="EMBL" id="JACVQF010000075">
    <property type="protein sequence ID" value="MBD0418008.1"/>
    <property type="molecule type" value="Genomic_DNA"/>
</dbReference>
<gene>
    <name evidence="2" type="ORF">H0H10_02280</name>
</gene>